<feature type="chain" id="PRO_5011744058" description="DUF4294 domain-containing protein" evidence="1">
    <location>
        <begin position="20"/>
        <end position="187"/>
    </location>
</feature>
<sequence>MKKYIIPTVLFLLPFFASAQLPATRVINFTLRTVEDGLILVPPKGKYNPVTDSLDKVLKKSPKDTTALLYRSLLYYSYNQMLAAPAQRTKGTLENLTIAKDMIELAIKEKILDSRAKLLRAQIYSELCFRFSGDESWMFSATQIASRKKLFNTYKLAANKYYDELGIADKNHAYEYSKKKVNYNYPL</sequence>
<evidence type="ECO:0000313" key="3">
    <source>
        <dbReference type="Proteomes" id="UP000198836"/>
    </source>
</evidence>
<dbReference type="EMBL" id="FOJM01000014">
    <property type="protein sequence ID" value="SFA55071.1"/>
    <property type="molecule type" value="Genomic_DNA"/>
</dbReference>
<evidence type="ECO:0000256" key="1">
    <source>
        <dbReference type="SAM" id="SignalP"/>
    </source>
</evidence>
<dbReference type="RefSeq" id="WP_090985821.1">
    <property type="nucleotide sequence ID" value="NZ_FOJM01000014.1"/>
</dbReference>
<protein>
    <recommendedName>
        <fullName evidence="4">DUF4294 domain-containing protein</fullName>
    </recommendedName>
</protein>
<dbReference type="AlphaFoldDB" id="A0A1I0TTB6"/>
<organism evidence="2 3">
    <name type="scientific">Pedobacter suwonensis</name>
    <dbReference type="NCBI Taxonomy" id="332999"/>
    <lineage>
        <taxon>Bacteria</taxon>
        <taxon>Pseudomonadati</taxon>
        <taxon>Bacteroidota</taxon>
        <taxon>Sphingobacteriia</taxon>
        <taxon>Sphingobacteriales</taxon>
        <taxon>Sphingobacteriaceae</taxon>
        <taxon>Pedobacter</taxon>
    </lineage>
</organism>
<accession>A0A1I0TTB6</accession>
<proteinExistence type="predicted"/>
<gene>
    <name evidence="2" type="ORF">SAMN04488511_11479</name>
</gene>
<feature type="signal peptide" evidence="1">
    <location>
        <begin position="1"/>
        <end position="19"/>
    </location>
</feature>
<evidence type="ECO:0008006" key="4">
    <source>
        <dbReference type="Google" id="ProtNLM"/>
    </source>
</evidence>
<keyword evidence="3" id="KW-1185">Reference proteome</keyword>
<keyword evidence="1" id="KW-0732">Signal</keyword>
<evidence type="ECO:0000313" key="2">
    <source>
        <dbReference type="EMBL" id="SFA55071.1"/>
    </source>
</evidence>
<name>A0A1I0TTB6_9SPHI</name>
<reference evidence="3" key="1">
    <citation type="submission" date="2016-10" db="EMBL/GenBank/DDBJ databases">
        <authorList>
            <person name="Varghese N."/>
            <person name="Submissions S."/>
        </authorList>
    </citation>
    <scope>NUCLEOTIDE SEQUENCE [LARGE SCALE GENOMIC DNA]</scope>
    <source>
        <strain evidence="3">DSM 18130</strain>
    </source>
</reference>
<dbReference type="Proteomes" id="UP000198836">
    <property type="component" value="Unassembled WGS sequence"/>
</dbReference>
<dbReference type="OrthoDB" id="795509at2"/>